<keyword evidence="8" id="KW-1185">Reference proteome</keyword>
<dbReference type="InterPro" id="IPR000878">
    <property type="entry name" value="4pyrrol_Mease"/>
</dbReference>
<dbReference type="AlphaFoldDB" id="A0A3S2VP69"/>
<dbReference type="PIRSF" id="PIRSF036428">
    <property type="entry name" value="CobL"/>
    <property type="match status" value="1"/>
</dbReference>
<dbReference type="NCBIfam" id="TIGR02469">
    <property type="entry name" value="CbiT"/>
    <property type="match status" value="1"/>
</dbReference>
<reference evidence="8" key="1">
    <citation type="submission" date="2019-01" db="EMBL/GenBank/DDBJ databases">
        <title>Gri0909 isolated from a small marine red alga.</title>
        <authorList>
            <person name="Kim J."/>
            <person name="Jeong S.E."/>
            <person name="Jeon C.O."/>
        </authorList>
    </citation>
    <scope>NUCLEOTIDE SEQUENCE [LARGE SCALE GENOMIC DNA]</scope>
    <source>
        <strain evidence="8">Gri0909</strain>
    </source>
</reference>
<dbReference type="Gene3D" id="3.40.50.150">
    <property type="entry name" value="Vaccinia Virus protein VP39"/>
    <property type="match status" value="1"/>
</dbReference>
<dbReference type="GO" id="GO:0009236">
    <property type="term" value="P:cobalamin biosynthetic process"/>
    <property type="evidence" value="ECO:0007669"/>
    <property type="project" value="UniProtKB-UniPathway"/>
</dbReference>
<dbReference type="InterPro" id="IPR014008">
    <property type="entry name" value="Cbl_synth_MTase_CbiT"/>
</dbReference>
<dbReference type="InterPro" id="IPR029063">
    <property type="entry name" value="SAM-dependent_MTases_sf"/>
</dbReference>
<evidence type="ECO:0000313" key="8">
    <source>
        <dbReference type="Proteomes" id="UP000287447"/>
    </source>
</evidence>
<keyword evidence="5" id="KW-0949">S-adenosyl-L-methionine</keyword>
<keyword evidence="3 7" id="KW-0489">Methyltransferase</keyword>
<dbReference type="PANTHER" id="PTHR43182:SF1">
    <property type="entry name" value="COBALT-PRECORRIN-7 C(5)-METHYLTRANSFERASE"/>
    <property type="match status" value="1"/>
</dbReference>
<dbReference type="Gene3D" id="3.40.1010.10">
    <property type="entry name" value="Cobalt-precorrin-4 Transmethylase, Domain 1"/>
    <property type="match status" value="1"/>
</dbReference>
<dbReference type="PANTHER" id="PTHR43182">
    <property type="entry name" value="COBALT-PRECORRIN-6B C(15)-METHYLTRANSFERASE (DECARBOXYLATING)"/>
    <property type="match status" value="1"/>
</dbReference>
<accession>A0A3S2VP69</accession>
<organism evidence="7 8">
    <name type="scientific">Hwanghaeella grinnelliae</name>
    <dbReference type="NCBI Taxonomy" id="2500179"/>
    <lineage>
        <taxon>Bacteria</taxon>
        <taxon>Pseudomonadati</taxon>
        <taxon>Pseudomonadota</taxon>
        <taxon>Alphaproteobacteria</taxon>
        <taxon>Rhodospirillales</taxon>
        <taxon>Rhodospirillaceae</taxon>
        <taxon>Hwanghaeella</taxon>
    </lineage>
</organism>
<dbReference type="InterPro" id="IPR006365">
    <property type="entry name" value="Cbl_synth_CobL"/>
</dbReference>
<evidence type="ECO:0000256" key="4">
    <source>
        <dbReference type="ARBA" id="ARBA00022679"/>
    </source>
</evidence>
<proteinExistence type="predicted"/>
<keyword evidence="2" id="KW-0169">Cobalamin biosynthesis</keyword>
<evidence type="ECO:0000256" key="3">
    <source>
        <dbReference type="ARBA" id="ARBA00022603"/>
    </source>
</evidence>
<dbReference type="SUPFAM" id="SSF53790">
    <property type="entry name" value="Tetrapyrrole methylase"/>
    <property type="match status" value="1"/>
</dbReference>
<evidence type="ECO:0000256" key="1">
    <source>
        <dbReference type="ARBA" id="ARBA00004953"/>
    </source>
</evidence>
<dbReference type="GO" id="GO:0008276">
    <property type="term" value="F:protein methyltransferase activity"/>
    <property type="evidence" value="ECO:0007669"/>
    <property type="project" value="InterPro"/>
</dbReference>
<dbReference type="InterPro" id="IPR035996">
    <property type="entry name" value="4pyrrol_Methylase_sf"/>
</dbReference>
<evidence type="ECO:0000256" key="2">
    <source>
        <dbReference type="ARBA" id="ARBA00022573"/>
    </source>
</evidence>
<dbReference type="Pfam" id="PF00590">
    <property type="entry name" value="TP_methylase"/>
    <property type="match status" value="1"/>
</dbReference>
<name>A0A3S2VP69_9PROT</name>
<dbReference type="EMBL" id="SADE01000002">
    <property type="protein sequence ID" value="RVU36104.1"/>
    <property type="molecule type" value="Genomic_DNA"/>
</dbReference>
<evidence type="ECO:0000256" key="5">
    <source>
        <dbReference type="ARBA" id="ARBA00022691"/>
    </source>
</evidence>
<dbReference type="InterPro" id="IPR014777">
    <property type="entry name" value="4pyrrole_Mease_sub1"/>
</dbReference>
<sequence length="408" mass="42963">MTTAPWLTIVGLGEDGMDVLPPAVRMLVDDAAVVIGGARHLAMLPETHAARRMTWRSPLRDTIADIRALEGQKVCVLATGDPMSYGIGVTLGREFGRDALTVIPAPGAFTLAAARLGWPLEAVTRLTVHGRPLDLVSRHLYPGARLLILSEDGSTPAALAGLLAERGYGPSRMTVFEHMGAPDEAQLTEIAGKWGGRAVRDLNTVAVDCVAAEDTLPLSAVPGLPDESFLHDGQLTKREVRAATLAVLGPRPGALLWDVGTGNGSIAIEWMRAGGRAIAIEPDSERRDRAARNAAVLGVPDLSIVAGRAPEALADLPRPDAVFVGGGAGTEGVLETCWDALAPGGCLVANAVTVESEMRLAAFRERVGGDMVRIAVSRLDAVGPYHGWRPLMPVTQLSVRKPVGREGN</sequence>
<dbReference type="GO" id="GO:0032259">
    <property type="term" value="P:methylation"/>
    <property type="evidence" value="ECO:0007669"/>
    <property type="project" value="UniProtKB-KW"/>
</dbReference>
<gene>
    <name evidence="7" type="primary">cbiE</name>
    <name evidence="7" type="ORF">EOI86_12795</name>
</gene>
<dbReference type="CDD" id="cd11644">
    <property type="entry name" value="Precorrin-6Y-MT"/>
    <property type="match status" value="1"/>
</dbReference>
<comment type="caution">
    <text evidence="7">The sequence shown here is derived from an EMBL/GenBank/DDBJ whole genome shotgun (WGS) entry which is preliminary data.</text>
</comment>
<keyword evidence="4 7" id="KW-0808">Transferase</keyword>
<dbReference type="CDD" id="cd02440">
    <property type="entry name" value="AdoMet_MTases"/>
    <property type="match status" value="1"/>
</dbReference>
<dbReference type="OrthoDB" id="9787825at2"/>
<dbReference type="InterPro" id="IPR050714">
    <property type="entry name" value="Cobalamin_biosynth_MTase"/>
</dbReference>
<dbReference type="Proteomes" id="UP000287447">
    <property type="component" value="Unassembled WGS sequence"/>
</dbReference>
<dbReference type="UniPathway" id="UPA00148"/>
<evidence type="ECO:0000259" key="6">
    <source>
        <dbReference type="Pfam" id="PF00590"/>
    </source>
</evidence>
<dbReference type="SUPFAM" id="SSF53335">
    <property type="entry name" value="S-adenosyl-L-methionine-dependent methyltransferases"/>
    <property type="match status" value="1"/>
</dbReference>
<protein>
    <submittedName>
        <fullName evidence="7">Precorrin-6y C5,15-methyltransferase (Decarboxylating) subunit CbiE</fullName>
    </submittedName>
</protein>
<evidence type="ECO:0000313" key="7">
    <source>
        <dbReference type="EMBL" id="RVU36104.1"/>
    </source>
</evidence>
<comment type="pathway">
    <text evidence="1">Cofactor biosynthesis; adenosylcobalamin biosynthesis.</text>
</comment>
<dbReference type="InterPro" id="IPR012818">
    <property type="entry name" value="CbiE"/>
</dbReference>
<dbReference type="RefSeq" id="WP_127765580.1">
    <property type="nucleotide sequence ID" value="NZ_SADE01000002.1"/>
</dbReference>
<feature type="domain" description="Tetrapyrrole methylase" evidence="6">
    <location>
        <begin position="7"/>
        <end position="187"/>
    </location>
</feature>
<dbReference type="NCBIfam" id="TIGR02467">
    <property type="entry name" value="CbiE"/>
    <property type="match status" value="1"/>
</dbReference>